<proteinExistence type="predicted"/>
<protein>
    <submittedName>
        <fullName evidence="2">Uncharacterized protein</fullName>
    </submittedName>
</protein>
<name>A0A2J6QLC4_9HELO</name>
<feature type="compositionally biased region" description="Basic and acidic residues" evidence="1">
    <location>
        <begin position="1"/>
        <end position="13"/>
    </location>
</feature>
<dbReference type="OrthoDB" id="10613393at2759"/>
<dbReference type="EMBL" id="KZ613466">
    <property type="protein sequence ID" value="PMD27052.1"/>
    <property type="molecule type" value="Genomic_DNA"/>
</dbReference>
<feature type="compositionally biased region" description="Pro residues" evidence="1">
    <location>
        <begin position="59"/>
        <end position="72"/>
    </location>
</feature>
<feature type="compositionally biased region" description="Basic and acidic residues" evidence="1">
    <location>
        <begin position="109"/>
        <end position="124"/>
    </location>
</feature>
<accession>A0A2J6QLC4</accession>
<feature type="compositionally biased region" description="Pro residues" evidence="1">
    <location>
        <begin position="92"/>
        <end position="103"/>
    </location>
</feature>
<feature type="compositionally biased region" description="Acidic residues" evidence="1">
    <location>
        <begin position="281"/>
        <end position="294"/>
    </location>
</feature>
<evidence type="ECO:0000313" key="2">
    <source>
        <dbReference type="EMBL" id="PMD27052.1"/>
    </source>
</evidence>
<dbReference type="Proteomes" id="UP000235672">
    <property type="component" value="Unassembled WGS sequence"/>
</dbReference>
<organism evidence="2 3">
    <name type="scientific">Hyaloscypha hepaticicola</name>
    <dbReference type="NCBI Taxonomy" id="2082293"/>
    <lineage>
        <taxon>Eukaryota</taxon>
        <taxon>Fungi</taxon>
        <taxon>Dikarya</taxon>
        <taxon>Ascomycota</taxon>
        <taxon>Pezizomycotina</taxon>
        <taxon>Leotiomycetes</taxon>
        <taxon>Helotiales</taxon>
        <taxon>Hyaloscyphaceae</taxon>
        <taxon>Hyaloscypha</taxon>
    </lineage>
</organism>
<keyword evidence="3" id="KW-1185">Reference proteome</keyword>
<gene>
    <name evidence="2" type="ORF">NA56DRAFT_697206</name>
</gene>
<feature type="region of interest" description="Disordered" evidence="1">
    <location>
        <begin position="249"/>
        <end position="306"/>
    </location>
</feature>
<evidence type="ECO:0000313" key="3">
    <source>
        <dbReference type="Proteomes" id="UP000235672"/>
    </source>
</evidence>
<feature type="compositionally biased region" description="Acidic residues" evidence="1">
    <location>
        <begin position="260"/>
        <end position="270"/>
    </location>
</feature>
<dbReference type="AlphaFoldDB" id="A0A2J6QLC4"/>
<evidence type="ECO:0000256" key="1">
    <source>
        <dbReference type="SAM" id="MobiDB-lite"/>
    </source>
</evidence>
<feature type="compositionally biased region" description="Low complexity" evidence="1">
    <location>
        <begin position="142"/>
        <end position="151"/>
    </location>
</feature>
<feature type="compositionally biased region" description="Polar residues" evidence="1">
    <location>
        <begin position="164"/>
        <end position="175"/>
    </location>
</feature>
<reference evidence="2 3" key="1">
    <citation type="submission" date="2016-05" db="EMBL/GenBank/DDBJ databases">
        <title>A degradative enzymes factory behind the ericoid mycorrhizal symbiosis.</title>
        <authorList>
            <consortium name="DOE Joint Genome Institute"/>
            <person name="Martino E."/>
            <person name="Morin E."/>
            <person name="Grelet G."/>
            <person name="Kuo A."/>
            <person name="Kohler A."/>
            <person name="Daghino S."/>
            <person name="Barry K."/>
            <person name="Choi C."/>
            <person name="Cichocki N."/>
            <person name="Clum A."/>
            <person name="Copeland A."/>
            <person name="Hainaut M."/>
            <person name="Haridas S."/>
            <person name="Labutti K."/>
            <person name="Lindquist E."/>
            <person name="Lipzen A."/>
            <person name="Khouja H.-R."/>
            <person name="Murat C."/>
            <person name="Ohm R."/>
            <person name="Olson A."/>
            <person name="Spatafora J."/>
            <person name="Veneault-Fourrey C."/>
            <person name="Henrissat B."/>
            <person name="Grigoriev I."/>
            <person name="Martin F."/>
            <person name="Perotto S."/>
        </authorList>
    </citation>
    <scope>NUCLEOTIDE SEQUENCE [LARGE SCALE GENOMIC DNA]</scope>
    <source>
        <strain evidence="2 3">UAMH 7357</strain>
    </source>
</reference>
<feature type="region of interest" description="Disordered" evidence="1">
    <location>
        <begin position="1"/>
        <end position="195"/>
    </location>
</feature>
<sequence length="306" mass="33153">MSSDKSDTPEKPEVPSLPGNLDNLPEYVPPRPTNLDPFHGSTRPRDAAEPSILSRNPDDPLPSLPALPPPTSHIPTTSIALFEDCPAEATPPSLPPPSLPPPSRRSRPSRKEKEPVKAKPEPKPKPSKQPMSRIKRNNGPKSSPATSSSVSIPCWGVDFPRTGFTPSGPTLTSGSLKGHLSKAACRSTPPAGTSHAEWAKKFRSAESVLMKQLKQIHGSKAGKAKLDDMRDQGWVHDRAVYMLEKEKEKKAAKEAANTAAEEEKDEDGDVEMTGFAANTAAEEEMDEDEDEDEKMEGVWGSAEDDD</sequence>